<dbReference type="OrthoDB" id="106306at2759"/>
<dbReference type="VEuPathDB" id="FungiDB:H310_14921"/>
<reference evidence="1" key="1">
    <citation type="submission" date="2013-12" db="EMBL/GenBank/DDBJ databases">
        <title>The Genome Sequence of Aphanomyces invadans NJM9701.</title>
        <authorList>
            <consortium name="The Broad Institute Genomics Platform"/>
            <person name="Russ C."/>
            <person name="Tyler B."/>
            <person name="van West P."/>
            <person name="Dieguez-Uribeondo J."/>
            <person name="Young S.K."/>
            <person name="Zeng Q."/>
            <person name="Gargeya S."/>
            <person name="Fitzgerald M."/>
            <person name="Abouelleil A."/>
            <person name="Alvarado L."/>
            <person name="Chapman S.B."/>
            <person name="Gainer-Dewar J."/>
            <person name="Goldberg J."/>
            <person name="Griggs A."/>
            <person name="Gujja S."/>
            <person name="Hansen M."/>
            <person name="Howarth C."/>
            <person name="Imamovic A."/>
            <person name="Ireland A."/>
            <person name="Larimer J."/>
            <person name="McCowan C."/>
            <person name="Murphy C."/>
            <person name="Pearson M."/>
            <person name="Poon T.W."/>
            <person name="Priest M."/>
            <person name="Roberts A."/>
            <person name="Saif S."/>
            <person name="Shea T."/>
            <person name="Sykes S."/>
            <person name="Wortman J."/>
            <person name="Nusbaum C."/>
            <person name="Birren B."/>
        </authorList>
    </citation>
    <scope>NUCLEOTIDE SEQUENCE [LARGE SCALE GENOMIC DNA]</scope>
    <source>
        <strain evidence="1">NJM9701</strain>
    </source>
</reference>
<protein>
    <submittedName>
        <fullName evidence="1">Uncharacterized protein</fullName>
    </submittedName>
</protein>
<dbReference type="AlphaFoldDB" id="A0A024TA61"/>
<dbReference type="RefSeq" id="XP_008881117.1">
    <property type="nucleotide sequence ID" value="XM_008882895.1"/>
</dbReference>
<dbReference type="GeneID" id="20091971"/>
<gene>
    <name evidence="1" type="ORF">H310_14921</name>
</gene>
<sequence>MSCALFTNPDLLATLKRNVTTTSERFLPTGIPPHVDLFKGIERNLAAIQTLPDLISDRLEGILDEHDVGSGNITRQYLETTLSNLVSQLHSSPNERVLSPPSTPGGQLYTWGGRLSKLPADFEFPAVDAATAWRLWWRGNVRSGHPPYRFIVPADLATTKQRKALSDWKFVMGHFERVSVGAGFALPTRPTDLEVSNMFEPVAGFLRSVYSCATGKRTRRITQLRLVSHIRVLRKHASTLSG</sequence>
<accession>A0A024TA61</accession>
<dbReference type="eggNOG" id="ENOG502SU0R">
    <property type="taxonomic scope" value="Eukaryota"/>
</dbReference>
<organism evidence="1">
    <name type="scientific">Aphanomyces invadans</name>
    <dbReference type="NCBI Taxonomy" id="157072"/>
    <lineage>
        <taxon>Eukaryota</taxon>
        <taxon>Sar</taxon>
        <taxon>Stramenopiles</taxon>
        <taxon>Oomycota</taxon>
        <taxon>Saprolegniomycetes</taxon>
        <taxon>Saprolegniales</taxon>
        <taxon>Verrucalvaceae</taxon>
        <taxon>Aphanomyces</taxon>
    </lineage>
</organism>
<proteinExistence type="predicted"/>
<dbReference type="EMBL" id="KI914057">
    <property type="protein sequence ID" value="ETV90242.1"/>
    <property type="molecule type" value="Genomic_DNA"/>
</dbReference>
<name>A0A024TA61_9STRA</name>
<evidence type="ECO:0000313" key="1">
    <source>
        <dbReference type="EMBL" id="ETV90242.1"/>
    </source>
</evidence>